<dbReference type="RefSeq" id="WP_418887015.1">
    <property type="nucleotide sequence ID" value="NZ_CP063845.1"/>
</dbReference>
<reference evidence="1 2" key="1">
    <citation type="journal article" date="2021" name="Genome Biol. Evol.">
        <title>Complete Genome Sequencing of a Novel Gloeobacter Species from a Waterfall Cave in Mexico.</title>
        <authorList>
            <person name="Saw J.H."/>
            <person name="Cardona T."/>
            <person name="Montejano G."/>
        </authorList>
    </citation>
    <scope>NUCLEOTIDE SEQUENCE [LARGE SCALE GENOMIC DNA]</scope>
    <source>
        <strain evidence="1">MG652769</strain>
    </source>
</reference>
<proteinExistence type="predicted"/>
<evidence type="ECO:0000313" key="2">
    <source>
        <dbReference type="Proteomes" id="UP001054846"/>
    </source>
</evidence>
<sequence length="193" mass="21587">MADFEQVEITSREQWRAWLVANHTRTGSIWLITYKKRSGLPHVSYNAVVEEALCFGWIDSRAAKLDEQRTMLLLSPRRPGSPWSKTNKERVERLIAQGLMSAAGTAKIEQARSDGSWSVLDEVEALVIPADLAAALAQNPQAAHYFAAFSPSSKKGILQWIQSAKRGETRQKRIRETVALAANNIKAIFPRKS</sequence>
<gene>
    <name evidence="1" type="ORF">ISF26_13515</name>
</gene>
<organism evidence="1 2">
    <name type="scientific">Gloeobacter morelensis MG652769</name>
    <dbReference type="NCBI Taxonomy" id="2781736"/>
    <lineage>
        <taxon>Bacteria</taxon>
        <taxon>Bacillati</taxon>
        <taxon>Cyanobacteriota</taxon>
        <taxon>Cyanophyceae</taxon>
        <taxon>Gloeobacterales</taxon>
        <taxon>Gloeobacteraceae</taxon>
        <taxon>Gloeobacter</taxon>
        <taxon>Gloeobacter morelensis</taxon>
    </lineage>
</organism>
<dbReference type="Pfam" id="PF13376">
    <property type="entry name" value="OmdA"/>
    <property type="match status" value="1"/>
</dbReference>
<keyword evidence="2" id="KW-1185">Reference proteome</keyword>
<dbReference type="EMBL" id="CP063845">
    <property type="protein sequence ID" value="UFP96994.1"/>
    <property type="molecule type" value="Genomic_DNA"/>
</dbReference>
<name>A0ABY3PTP6_9CYAN</name>
<dbReference type="Proteomes" id="UP001054846">
    <property type="component" value="Chromosome"/>
</dbReference>
<protein>
    <submittedName>
        <fullName evidence="1">YdeI/OmpD-associated family protein</fullName>
    </submittedName>
</protein>
<evidence type="ECO:0000313" key="1">
    <source>
        <dbReference type="EMBL" id="UFP96994.1"/>
    </source>
</evidence>
<accession>A0ABY3PTP6</accession>